<dbReference type="Pfam" id="PF01765">
    <property type="entry name" value="RRF"/>
    <property type="match status" value="1"/>
</dbReference>
<dbReference type="EMBL" id="MFKN01000032">
    <property type="protein sequence ID" value="OGG40429.1"/>
    <property type="molecule type" value="Genomic_DNA"/>
</dbReference>
<name>A0A1F6BU36_9BACT</name>
<dbReference type="InterPro" id="IPR036191">
    <property type="entry name" value="RRF_sf"/>
</dbReference>
<sequence length="183" mass="20273">MAYDFSKLKASIKETEEWLLRELSGVRTGRATPTLLDGVKPEAYGTRTPLRELASVSVEDARTLRIVPWDMSILKTIEKGITEADLGVGVAIDDQGLRVSFPSLTSERRTQLSKLAGDKTEQAKVTLRSHRTDALKALETAEKAGGIGEDEVKRLKNEIQKLIDIGNDSLIKVLERKEEEIAQ</sequence>
<dbReference type="STRING" id="1798474.A2118_02845"/>
<dbReference type="InterPro" id="IPR002661">
    <property type="entry name" value="Ribosome_recyc_fac"/>
</dbReference>
<dbReference type="SUPFAM" id="SSF55194">
    <property type="entry name" value="Ribosome recycling factor, RRF"/>
    <property type="match status" value="1"/>
</dbReference>
<dbReference type="PANTHER" id="PTHR20982">
    <property type="entry name" value="RIBOSOME RECYCLING FACTOR"/>
    <property type="match status" value="1"/>
</dbReference>
<dbReference type="Gene3D" id="1.10.132.20">
    <property type="entry name" value="Ribosome-recycling factor"/>
    <property type="match status" value="1"/>
</dbReference>
<dbReference type="GO" id="GO:0006412">
    <property type="term" value="P:translation"/>
    <property type="evidence" value="ECO:0007669"/>
    <property type="project" value="UniProtKB-KW"/>
</dbReference>
<dbReference type="NCBIfam" id="TIGR00496">
    <property type="entry name" value="frr"/>
    <property type="match status" value="1"/>
</dbReference>
<evidence type="ECO:0000256" key="1">
    <source>
        <dbReference type="ARBA" id="ARBA00005912"/>
    </source>
</evidence>
<gene>
    <name evidence="4" type="ORF">A2118_02845</name>
</gene>
<dbReference type="Gene3D" id="3.30.1360.40">
    <property type="match status" value="1"/>
</dbReference>
<protein>
    <submittedName>
        <fullName evidence="4">Ribosome recycling factor</fullName>
    </submittedName>
</protein>
<dbReference type="AlphaFoldDB" id="A0A1F6BU36"/>
<dbReference type="FunFam" id="3.30.1360.40:FF:000001">
    <property type="entry name" value="Ribosome-recycling factor"/>
    <property type="match status" value="1"/>
</dbReference>
<organism evidence="4 5">
    <name type="scientific">Candidatus Kaiserbacteria bacterium GWA2_50_9</name>
    <dbReference type="NCBI Taxonomy" id="1798474"/>
    <lineage>
        <taxon>Bacteria</taxon>
        <taxon>Candidatus Kaiseribacteriota</taxon>
    </lineage>
</organism>
<dbReference type="PANTHER" id="PTHR20982:SF3">
    <property type="entry name" value="MITOCHONDRIAL RIBOSOME RECYCLING FACTOR PSEUDO 1"/>
    <property type="match status" value="1"/>
</dbReference>
<reference evidence="4 5" key="1">
    <citation type="journal article" date="2016" name="Nat. Commun.">
        <title>Thousands of microbial genomes shed light on interconnected biogeochemical processes in an aquifer system.</title>
        <authorList>
            <person name="Anantharaman K."/>
            <person name="Brown C.T."/>
            <person name="Hug L.A."/>
            <person name="Sharon I."/>
            <person name="Castelle C.J."/>
            <person name="Probst A.J."/>
            <person name="Thomas B.C."/>
            <person name="Singh A."/>
            <person name="Wilkins M.J."/>
            <person name="Karaoz U."/>
            <person name="Brodie E.L."/>
            <person name="Williams K.H."/>
            <person name="Hubbard S.S."/>
            <person name="Banfield J.F."/>
        </authorList>
    </citation>
    <scope>NUCLEOTIDE SEQUENCE [LARGE SCALE GENOMIC DNA]</scope>
</reference>
<dbReference type="Proteomes" id="UP000179014">
    <property type="component" value="Unassembled WGS sequence"/>
</dbReference>
<keyword evidence="2" id="KW-0648">Protein biosynthesis</keyword>
<comment type="caution">
    <text evidence="4">The sequence shown here is derived from an EMBL/GenBank/DDBJ whole genome shotgun (WGS) entry which is preliminary data.</text>
</comment>
<evidence type="ECO:0000259" key="3">
    <source>
        <dbReference type="Pfam" id="PF01765"/>
    </source>
</evidence>
<evidence type="ECO:0000256" key="2">
    <source>
        <dbReference type="ARBA" id="ARBA00022917"/>
    </source>
</evidence>
<dbReference type="InterPro" id="IPR023584">
    <property type="entry name" value="Ribosome_recyc_fac_dom"/>
</dbReference>
<dbReference type="GO" id="GO:0043023">
    <property type="term" value="F:ribosomal large subunit binding"/>
    <property type="evidence" value="ECO:0007669"/>
    <property type="project" value="TreeGrafter"/>
</dbReference>
<evidence type="ECO:0000313" key="4">
    <source>
        <dbReference type="EMBL" id="OGG40429.1"/>
    </source>
</evidence>
<comment type="similarity">
    <text evidence="1">Belongs to the RRF family.</text>
</comment>
<proteinExistence type="inferred from homology"/>
<accession>A0A1F6BU36</accession>
<evidence type="ECO:0000313" key="5">
    <source>
        <dbReference type="Proteomes" id="UP000179014"/>
    </source>
</evidence>
<feature type="domain" description="Ribosome recycling factor" evidence="3">
    <location>
        <begin position="21"/>
        <end position="181"/>
    </location>
</feature>